<protein>
    <submittedName>
        <fullName evidence="3">SpoIVB peptidase. Serine peptidase. MEROPS family S55</fullName>
    </submittedName>
</protein>
<dbReference type="InterPro" id="IPR041489">
    <property type="entry name" value="PDZ_6"/>
</dbReference>
<dbReference type="NCBIfam" id="TIGR02860">
    <property type="entry name" value="spore_IV_B"/>
    <property type="match status" value="1"/>
</dbReference>
<name>A0A1M7P7M9_9BACI</name>
<reference evidence="3 4" key="1">
    <citation type="submission" date="2016-11" db="EMBL/GenBank/DDBJ databases">
        <authorList>
            <person name="Jaros S."/>
            <person name="Januszkiewicz K."/>
            <person name="Wedrychowicz H."/>
        </authorList>
    </citation>
    <scope>NUCLEOTIDE SEQUENCE [LARGE SCALE GENOMIC DNA]</scope>
    <source>
        <strain evidence="3 4">CGMCC 1.10681</strain>
    </source>
</reference>
<dbReference type="SUPFAM" id="SSF50494">
    <property type="entry name" value="Trypsin-like serine proteases"/>
    <property type="match status" value="1"/>
</dbReference>
<dbReference type="Pfam" id="PF05580">
    <property type="entry name" value="Peptidase_S55"/>
    <property type="match status" value="1"/>
</dbReference>
<dbReference type="RefSeq" id="WP_073201745.1">
    <property type="nucleotide sequence ID" value="NZ_FRCZ01000003.1"/>
</dbReference>
<dbReference type="InterPro" id="IPR014219">
    <property type="entry name" value="SpoIVB"/>
</dbReference>
<gene>
    <name evidence="3" type="ORF">SAMN05216179_2061</name>
</gene>
<dbReference type="InterPro" id="IPR036034">
    <property type="entry name" value="PDZ_sf"/>
</dbReference>
<organism evidence="3 4">
    <name type="scientific">Gracilibacillus kekensis</name>
    <dbReference type="NCBI Taxonomy" id="1027249"/>
    <lineage>
        <taxon>Bacteria</taxon>
        <taxon>Bacillati</taxon>
        <taxon>Bacillota</taxon>
        <taxon>Bacilli</taxon>
        <taxon>Bacillales</taxon>
        <taxon>Bacillaceae</taxon>
        <taxon>Gracilibacillus</taxon>
    </lineage>
</organism>
<feature type="domain" description="Peptidase S55" evidence="2">
    <location>
        <begin position="188"/>
        <end position="429"/>
    </location>
</feature>
<sequence>MKNNFLRKTIGLILLVTLIVLPWYTPFQIYLSIPNQIETFSQSKTIELPRVSENITVTSLKQEKVEHATDLSTYSLEESGNDELTYTVANFPVKKVNVEVYDDFSIIPGGQSIGINLETQGVLVVGHHLISTDDGDISPGENANIQVGDNIVSINGTSIKKMEDVAPLVEDAGKKEEPLKVEIKRGNKKITTDLQPVYDVNEKDYRIGLYIRDSAAGIGTMTFYDPNTKKYGALGHIISDMDTRKPVEINDGSIVRSQITDIKKGEHGIPGEKKADFVLDDAQMGDITKNSPFGIFGTLKEPLEQNNGKWSKPMPIALPNEVEEGPAKILTVIDGEKIEAFDVKVVNSIKQSAPATKGIILEITDKRLLDATGGIVQGMSGSPIIQNDKVIGAVTHVFVNDPTSGYGVHIEWMLNEAGIDIYKQENKQKAS</sequence>
<dbReference type="EMBL" id="FRCZ01000003">
    <property type="protein sequence ID" value="SHN12654.1"/>
    <property type="molecule type" value="Genomic_DNA"/>
</dbReference>
<dbReference type="Proteomes" id="UP000184184">
    <property type="component" value="Unassembled WGS sequence"/>
</dbReference>
<keyword evidence="1" id="KW-0378">Hydrolase</keyword>
<dbReference type="SMART" id="SM00228">
    <property type="entry name" value="PDZ"/>
    <property type="match status" value="1"/>
</dbReference>
<dbReference type="InterPro" id="IPR001478">
    <property type="entry name" value="PDZ"/>
</dbReference>
<accession>A0A1M7P7M9</accession>
<dbReference type="Gene3D" id="2.30.42.10">
    <property type="match status" value="1"/>
</dbReference>
<dbReference type="PROSITE" id="PS51494">
    <property type="entry name" value="SPOIVB"/>
    <property type="match status" value="1"/>
</dbReference>
<evidence type="ECO:0000259" key="2">
    <source>
        <dbReference type="PROSITE" id="PS51494"/>
    </source>
</evidence>
<dbReference type="STRING" id="1027249.SAMN05216179_2061"/>
<proteinExistence type="predicted"/>
<evidence type="ECO:0000313" key="4">
    <source>
        <dbReference type="Proteomes" id="UP000184184"/>
    </source>
</evidence>
<dbReference type="AlphaFoldDB" id="A0A1M7P7M9"/>
<dbReference type="OrthoDB" id="9765242at2"/>
<dbReference type="GO" id="GO:0008236">
    <property type="term" value="F:serine-type peptidase activity"/>
    <property type="evidence" value="ECO:0007669"/>
    <property type="project" value="UniProtKB-KW"/>
</dbReference>
<keyword evidence="1" id="KW-0645">Protease</keyword>
<dbReference type="InterPro" id="IPR009003">
    <property type="entry name" value="Peptidase_S1_PA"/>
</dbReference>
<keyword evidence="4" id="KW-1185">Reference proteome</keyword>
<keyword evidence="1" id="KW-0720">Serine protease</keyword>
<dbReference type="Pfam" id="PF17820">
    <property type="entry name" value="PDZ_6"/>
    <property type="match status" value="1"/>
</dbReference>
<evidence type="ECO:0000313" key="3">
    <source>
        <dbReference type="EMBL" id="SHN12654.1"/>
    </source>
</evidence>
<dbReference type="SUPFAM" id="SSF50156">
    <property type="entry name" value="PDZ domain-like"/>
    <property type="match status" value="1"/>
</dbReference>
<dbReference type="InterPro" id="IPR008763">
    <property type="entry name" value="Peptidase_S55"/>
</dbReference>
<evidence type="ECO:0000256" key="1">
    <source>
        <dbReference type="ARBA" id="ARBA00022825"/>
    </source>
</evidence>